<evidence type="ECO:0000256" key="6">
    <source>
        <dbReference type="ARBA" id="ARBA00023125"/>
    </source>
</evidence>
<dbReference type="EMBL" id="QKWH01000004">
    <property type="protein sequence ID" value="PZR53579.1"/>
    <property type="molecule type" value="Genomic_DNA"/>
</dbReference>
<keyword evidence="2 9" id="KW-0963">Cytoplasm</keyword>
<name>A0A2W5WPS3_9MICO</name>
<dbReference type="Pfam" id="PF00072">
    <property type="entry name" value="Response_reg"/>
    <property type="match status" value="1"/>
</dbReference>
<evidence type="ECO:0000256" key="4">
    <source>
        <dbReference type="ARBA" id="ARBA00023012"/>
    </source>
</evidence>
<feature type="region of interest" description="Disordered" evidence="11">
    <location>
        <begin position="170"/>
        <end position="189"/>
    </location>
</feature>
<evidence type="ECO:0000256" key="2">
    <source>
        <dbReference type="ARBA" id="ARBA00022490"/>
    </source>
</evidence>
<proteinExistence type="predicted"/>
<keyword evidence="6 9" id="KW-0238">DNA-binding</keyword>
<dbReference type="AlphaFoldDB" id="A0A2W5WPS3"/>
<feature type="domain" description="Response regulatory" evidence="12">
    <location>
        <begin position="2"/>
        <end position="119"/>
    </location>
</feature>
<keyword evidence="8 9" id="KW-0804">Transcription</keyword>
<keyword evidence="7 9" id="KW-0010">Activator</keyword>
<dbReference type="InterPro" id="IPR011006">
    <property type="entry name" value="CheY-like_superfamily"/>
</dbReference>
<evidence type="ECO:0000256" key="7">
    <source>
        <dbReference type="ARBA" id="ARBA00023159"/>
    </source>
</evidence>
<reference evidence="13 14" key="1">
    <citation type="submission" date="2018-06" db="EMBL/GenBank/DDBJ databases">
        <title>Whole genome sequencing of a novel hydrocarbon degrading bacterial strain, PW21 isolated from oil contaminated produced water sample.</title>
        <authorList>
            <person name="Nagkirti P."/>
            <person name="Shaikh A."/>
            <person name="Gowdaman V."/>
            <person name="Engineer A.E."/>
            <person name="Dagar S."/>
            <person name="Dhakephalkar P.K."/>
        </authorList>
    </citation>
    <scope>NUCLEOTIDE SEQUENCE [LARGE SCALE GENOMIC DNA]</scope>
    <source>
        <strain evidence="13 14">PW21</strain>
    </source>
</reference>
<dbReference type="SMART" id="SM00448">
    <property type="entry name" value="REC"/>
    <property type="match status" value="1"/>
</dbReference>
<dbReference type="InterPro" id="IPR024187">
    <property type="entry name" value="Sig_transdc_resp-reg_cit/mal"/>
</dbReference>
<dbReference type="Gene3D" id="3.40.50.2300">
    <property type="match status" value="1"/>
</dbReference>
<comment type="caution">
    <text evidence="13">The sequence shown here is derived from an EMBL/GenBank/DDBJ whole genome shotgun (WGS) entry which is preliminary data.</text>
</comment>
<gene>
    <name evidence="13" type="ORF">DNL40_08240</name>
</gene>
<dbReference type="InterPro" id="IPR001789">
    <property type="entry name" value="Sig_transdc_resp-reg_receiver"/>
</dbReference>
<comment type="subcellular location">
    <subcellularLocation>
        <location evidence="1 9">Cytoplasm</location>
    </subcellularLocation>
</comment>
<evidence type="ECO:0000256" key="5">
    <source>
        <dbReference type="ARBA" id="ARBA00023015"/>
    </source>
</evidence>
<evidence type="ECO:0000256" key="11">
    <source>
        <dbReference type="SAM" id="MobiDB-lite"/>
    </source>
</evidence>
<evidence type="ECO:0000256" key="1">
    <source>
        <dbReference type="ARBA" id="ARBA00004496"/>
    </source>
</evidence>
<feature type="modified residue" description="4-aspartylphosphate" evidence="10">
    <location>
        <position position="53"/>
    </location>
</feature>
<dbReference type="GO" id="GO:0003700">
    <property type="term" value="F:DNA-binding transcription factor activity"/>
    <property type="evidence" value="ECO:0007669"/>
    <property type="project" value="InterPro"/>
</dbReference>
<keyword evidence="4 9" id="KW-0902">Two-component regulatory system</keyword>
<evidence type="ECO:0000313" key="13">
    <source>
        <dbReference type="EMBL" id="PZR53579.1"/>
    </source>
</evidence>
<keyword evidence="3 10" id="KW-0597">Phosphoprotein</keyword>
<dbReference type="PROSITE" id="PS50110">
    <property type="entry name" value="RESPONSE_REGULATORY"/>
    <property type="match status" value="1"/>
</dbReference>
<dbReference type="SUPFAM" id="SSF52172">
    <property type="entry name" value="CheY-like"/>
    <property type="match status" value="1"/>
</dbReference>
<protein>
    <recommendedName>
        <fullName evidence="9">Transcriptional regulatory protein</fullName>
    </recommendedName>
</protein>
<dbReference type="InterPro" id="IPR051271">
    <property type="entry name" value="2C-system_Tx_regulators"/>
</dbReference>
<dbReference type="PANTHER" id="PTHR45526:SF1">
    <property type="entry name" value="TRANSCRIPTIONAL REGULATORY PROTEIN DCUR-RELATED"/>
    <property type="match status" value="1"/>
</dbReference>
<keyword evidence="14" id="KW-1185">Reference proteome</keyword>
<evidence type="ECO:0000256" key="10">
    <source>
        <dbReference type="PROSITE-ProRule" id="PRU00169"/>
    </source>
</evidence>
<sequence>MRVLVVEDDPVVAELHRGYVATHPRFVVVGSAVTGTEALRLAATLRPDVVLLDVHLPDGDGLDVLTRLRTLPGPPLDVLATTAAREADAVRRAMAGGVVHYLVKPFTAAALRDRLDATWAAREALRRAGEAPALDQEQVDRLLARAAQPTPKGLSARSLELVEQALREAAGAGTGTGREGAAAGRGGAEAGRHGLGLSASEVAAAVGMSRVSARRYLEHLVTTGRARVAPRYGGTGRPENRYRPA</sequence>
<evidence type="ECO:0000256" key="3">
    <source>
        <dbReference type="ARBA" id="ARBA00022553"/>
    </source>
</evidence>
<evidence type="ECO:0000259" key="12">
    <source>
        <dbReference type="PROSITE" id="PS50110"/>
    </source>
</evidence>
<dbReference type="GO" id="GO:0000156">
    <property type="term" value="F:phosphorelay response regulator activity"/>
    <property type="evidence" value="ECO:0007669"/>
    <property type="project" value="TreeGrafter"/>
</dbReference>
<evidence type="ECO:0000256" key="8">
    <source>
        <dbReference type="ARBA" id="ARBA00023163"/>
    </source>
</evidence>
<dbReference type="Proteomes" id="UP000248783">
    <property type="component" value="Unassembled WGS sequence"/>
</dbReference>
<evidence type="ECO:0000313" key="14">
    <source>
        <dbReference type="Proteomes" id="UP000248783"/>
    </source>
</evidence>
<dbReference type="PANTHER" id="PTHR45526">
    <property type="entry name" value="TRANSCRIPTIONAL REGULATORY PROTEIN DPIA"/>
    <property type="match status" value="1"/>
</dbReference>
<keyword evidence="5 9" id="KW-0805">Transcription regulation</keyword>
<evidence type="ECO:0000256" key="9">
    <source>
        <dbReference type="PIRNR" id="PIRNR006171"/>
    </source>
</evidence>
<dbReference type="GO" id="GO:0003677">
    <property type="term" value="F:DNA binding"/>
    <property type="evidence" value="ECO:0007669"/>
    <property type="project" value="UniProtKB-KW"/>
</dbReference>
<accession>A0A2W5WPS3</accession>
<dbReference type="PIRSF" id="PIRSF006171">
    <property type="entry name" value="RR_citrat_malat"/>
    <property type="match status" value="1"/>
</dbReference>
<dbReference type="GO" id="GO:0005737">
    <property type="term" value="C:cytoplasm"/>
    <property type="evidence" value="ECO:0007669"/>
    <property type="project" value="UniProtKB-SubCell"/>
</dbReference>
<feature type="compositionally biased region" description="Gly residues" evidence="11">
    <location>
        <begin position="172"/>
        <end position="189"/>
    </location>
</feature>
<organism evidence="13 14">
    <name type="scientific">Xylanimonas oleitrophica</name>
    <dbReference type="NCBI Taxonomy" id="2607479"/>
    <lineage>
        <taxon>Bacteria</taxon>
        <taxon>Bacillati</taxon>
        <taxon>Actinomycetota</taxon>
        <taxon>Actinomycetes</taxon>
        <taxon>Micrococcales</taxon>
        <taxon>Promicromonosporaceae</taxon>
        <taxon>Xylanimonas</taxon>
    </lineage>
</organism>